<sequence>MLLCGLELMVFGWLCSPPLAVRAEAQESGSSDELRSETTLAASQLSPVELEDAATRVLSRYCVSCHGPDKQEGEVELNDLVAMDAVARQTLLANVHELVHLGDMPPKDAKQPSEADRKVLLNWLNSQLNGKAAQALAEKLERFEYGNVIDHDDLFSGQYAHVPGYTHDRRWMISEFIFSEKVNRLLDYQPSRTIYGVRQQVAGDSGVHWSPKTEHGNKFRRTITNPFLLPEKIGVRYYGTESLTTGHLLTMVTNAKRIAAHMSSESVMKSQFPAMGAFMQRELKDRETLRLRKAFLTTDGYMEQLLQAIYGDQHEALLPTLKRVEIPFPGMRPRKFPGEKTYRIQRPEFLGGLDKQDVDAVFRSLVTYKTTPYEVTEDATKTLKDSAGSTWTPYMDQQRADYQRIVLQAERDWFMAGVPEHRIRNRVELMKLFWDHWDMNLIYREAKKRGSAPVYKPLNDAEMQVITATIKTYRQKGDSYQTIIDQCLLDWTESLERVRAEAGDADDVLIDELIVELYACVFERPPSESERVQNRELFEQLISKLGRSQAIAKLIESFILDTEFVYRHEFGTGTADQHGRRLMSPTDASYALAYALTDSSPDVELKQAALTGRLLTREDYEREVRRMLQRRDRWTIIDEAVQAANLNPSVTNQPIRKLRFFREFFGYPKAIKVFKDDSRFGAGRHEPAVSRLIEEADMLVEFILQQDQQVFESLLTTDKFYVFHNGDNASMKAASDSLHDIYLYFKDKNWQAWEPEDVAPHEAFLRTHWEFQREKEGDHVKILRKLQKLMLGLQLHFDAGQSGALPYMKNGMGYWHGGPVLGRSGQQMRGEQVTTYWNLDWRSWDFPTQQPAKIPHRKGLLTHPAWLIAHAQNLETDPIHRGKWIREKLLAGTIPDVPITVDAVIPPDNGKTLRQRMEKRTGESYCWRCHQKMDPLGFPFESFDDFGRYRTEEKLEHPDNLIEPAKRETTNEFGASLPVYKTLPVDTRGVLDGTNDPDLDGEVDGAFDLVDRLAKSDRVRQSIIRHAFRYFLGRNETLSDSKTLIDAEQAYLKSNGSFDEVVVSLLTSDSFIYRKPTPED</sequence>
<gene>
    <name evidence="5" type="ORF">SV7mr_18770</name>
</gene>
<dbReference type="Pfam" id="PF07631">
    <property type="entry name" value="PSD4"/>
    <property type="match status" value="1"/>
</dbReference>
<dbReference type="InterPro" id="IPR011478">
    <property type="entry name" value="DUF1585"/>
</dbReference>
<feature type="domain" description="Cytochrome C Planctomycete-type" evidence="4">
    <location>
        <begin position="62"/>
        <end position="108"/>
    </location>
</feature>
<evidence type="ECO:0000259" key="4">
    <source>
        <dbReference type="Pfam" id="PF07635"/>
    </source>
</evidence>
<evidence type="ECO:0000259" key="1">
    <source>
        <dbReference type="Pfam" id="PF07624"/>
    </source>
</evidence>
<evidence type="ECO:0000313" key="5">
    <source>
        <dbReference type="EMBL" id="QDT59370.1"/>
    </source>
</evidence>
<dbReference type="AlphaFoldDB" id="A0A517STC5"/>
<feature type="domain" description="DUF1592" evidence="3">
    <location>
        <begin position="587"/>
        <end position="722"/>
    </location>
</feature>
<dbReference type="EMBL" id="CP036272">
    <property type="protein sequence ID" value="QDT59370.1"/>
    <property type="molecule type" value="Genomic_DNA"/>
</dbReference>
<accession>A0A517STC5</accession>
<dbReference type="SUPFAM" id="SSF46626">
    <property type="entry name" value="Cytochrome c"/>
    <property type="match status" value="1"/>
</dbReference>
<dbReference type="InterPro" id="IPR036909">
    <property type="entry name" value="Cyt_c-like_dom_sf"/>
</dbReference>
<reference evidence="5 6" key="1">
    <citation type="submission" date="2019-02" db="EMBL/GenBank/DDBJ databases">
        <title>Deep-cultivation of Planctomycetes and their phenomic and genomic characterization uncovers novel biology.</title>
        <authorList>
            <person name="Wiegand S."/>
            <person name="Jogler M."/>
            <person name="Boedeker C."/>
            <person name="Pinto D."/>
            <person name="Vollmers J."/>
            <person name="Rivas-Marin E."/>
            <person name="Kohn T."/>
            <person name="Peeters S.H."/>
            <person name="Heuer A."/>
            <person name="Rast P."/>
            <person name="Oberbeckmann S."/>
            <person name="Bunk B."/>
            <person name="Jeske O."/>
            <person name="Meyerdierks A."/>
            <person name="Storesund J.E."/>
            <person name="Kallscheuer N."/>
            <person name="Luecker S."/>
            <person name="Lage O.M."/>
            <person name="Pohl T."/>
            <person name="Merkel B.J."/>
            <person name="Hornburger P."/>
            <person name="Mueller R.-W."/>
            <person name="Bruemmer F."/>
            <person name="Labrenz M."/>
            <person name="Spormann A.M."/>
            <person name="Op den Camp H."/>
            <person name="Overmann J."/>
            <person name="Amann R."/>
            <person name="Jetten M.S.M."/>
            <person name="Mascher T."/>
            <person name="Medema M.H."/>
            <person name="Devos D.P."/>
            <person name="Kaster A.-K."/>
            <person name="Ovreas L."/>
            <person name="Rohde M."/>
            <person name="Galperin M.Y."/>
            <person name="Jogler C."/>
        </authorList>
    </citation>
    <scope>NUCLEOTIDE SEQUENCE [LARGE SCALE GENOMIC DNA]</scope>
    <source>
        <strain evidence="5 6">SV_7m_r</strain>
    </source>
</reference>
<dbReference type="InterPro" id="IPR011429">
    <property type="entry name" value="Cyt_c_Planctomycete-type"/>
</dbReference>
<dbReference type="Pfam" id="PF07627">
    <property type="entry name" value="PSCyt3"/>
    <property type="match status" value="1"/>
</dbReference>
<protein>
    <recommendedName>
        <fullName evidence="7">Planctomycete cytochrome C</fullName>
    </recommendedName>
</protein>
<dbReference type="GO" id="GO:0009055">
    <property type="term" value="F:electron transfer activity"/>
    <property type="evidence" value="ECO:0007669"/>
    <property type="project" value="InterPro"/>
</dbReference>
<proteinExistence type="predicted"/>
<dbReference type="InterPro" id="IPR013042">
    <property type="entry name" value="DUF1592"/>
</dbReference>
<dbReference type="InterPro" id="IPR013039">
    <property type="entry name" value="DUF1588"/>
</dbReference>
<keyword evidence="6" id="KW-1185">Reference proteome</keyword>
<evidence type="ECO:0008006" key="7">
    <source>
        <dbReference type="Google" id="ProtNLM"/>
    </source>
</evidence>
<dbReference type="Pfam" id="PF07624">
    <property type="entry name" value="PSD2"/>
    <property type="match status" value="1"/>
</dbReference>
<dbReference type="GO" id="GO:0020037">
    <property type="term" value="F:heme binding"/>
    <property type="evidence" value="ECO:0007669"/>
    <property type="project" value="InterPro"/>
</dbReference>
<evidence type="ECO:0000313" key="6">
    <source>
        <dbReference type="Proteomes" id="UP000315003"/>
    </source>
</evidence>
<evidence type="ECO:0000259" key="3">
    <source>
        <dbReference type="Pfam" id="PF07631"/>
    </source>
</evidence>
<dbReference type="Proteomes" id="UP000315003">
    <property type="component" value="Chromosome"/>
</dbReference>
<feature type="domain" description="DUF1588" evidence="2">
    <location>
        <begin position="857"/>
        <end position="953"/>
    </location>
</feature>
<name>A0A517STC5_9BACT</name>
<evidence type="ECO:0000259" key="2">
    <source>
        <dbReference type="Pfam" id="PF07627"/>
    </source>
</evidence>
<dbReference type="Pfam" id="PF07635">
    <property type="entry name" value="PSCyt1"/>
    <property type="match status" value="1"/>
</dbReference>
<feature type="domain" description="DUF1585" evidence="1">
    <location>
        <begin position="1002"/>
        <end position="1071"/>
    </location>
</feature>
<organism evidence="5 6">
    <name type="scientific">Stieleria bergensis</name>
    <dbReference type="NCBI Taxonomy" id="2528025"/>
    <lineage>
        <taxon>Bacteria</taxon>
        <taxon>Pseudomonadati</taxon>
        <taxon>Planctomycetota</taxon>
        <taxon>Planctomycetia</taxon>
        <taxon>Pirellulales</taxon>
        <taxon>Pirellulaceae</taxon>
        <taxon>Stieleria</taxon>
    </lineage>
</organism>